<accession>A0AAE4MJ54</accession>
<evidence type="ECO:0000313" key="2">
    <source>
        <dbReference type="EMBL" id="MDV0447417.1"/>
    </source>
</evidence>
<keyword evidence="3" id="KW-1185">Reference proteome</keyword>
<dbReference type="EMBL" id="JAWDKD010000019">
    <property type="protein sequence ID" value="MDV0447417.1"/>
    <property type="molecule type" value="Genomic_DNA"/>
</dbReference>
<dbReference type="InterPro" id="IPR009270">
    <property type="entry name" value="DUF927"/>
</dbReference>
<feature type="domain" description="DUF927" evidence="1">
    <location>
        <begin position="201"/>
        <end position="502"/>
    </location>
</feature>
<dbReference type="RefSeq" id="WP_338099854.1">
    <property type="nucleotide sequence ID" value="NZ_JAWDKD010000019.1"/>
</dbReference>
<name>A0AAE4MJ54_9EURY</name>
<dbReference type="Proteomes" id="UP001271789">
    <property type="component" value="Unassembled WGS sequence"/>
</dbReference>
<evidence type="ECO:0000259" key="1">
    <source>
        <dbReference type="Pfam" id="PF06048"/>
    </source>
</evidence>
<gene>
    <name evidence="2" type="ORF">MsAg5_13070</name>
</gene>
<sequence length="832" mass="96330">MNDEREEGKPLYKKIGEDGYVHRDFTSKEWELKELQKGFWPWSCDLQGDIEIVIHYSKKSKTKFSFGLEPSYQKELQMMNDDRKKTKKKPEDYATAAKAKLIEKLEGIKGKTFPIKNLMNPTDDELSVASDCLSEYFGKTMFTTLKFYIGSCVSEFREIFPEEYERLWPEHMYQSHHNAMIDPSRWIVDRPYKIDYDNGKLYRLQYDKNNDETYENLISDLVVVTAEFQDLAEDDEIYFRYHIKNGRRAPRNFLMSASKITDKEFLDDIKKRVIVISGEEKHFTRFLTLFAMQNRDMKKIDHYYFSSRTGWAVHDGKKYFMLGDRYFDLEFNNVSQPVPIDEMSGMAGYEEFFAGISDSGDYAKWIAEWVPALTAKDIEGRPIFMENTNLWVTIYGLSASFLMDMFPGIENTLIINSGTTSRGKSTIAKIAASLFGNPKKFITLGSGTANGIWSAWLKWDYLPSIMDEFTNTREDIKANIPYWFSDGKEKSRLNKEAKARKINEFHKIGYISLENDFVNRVMRSGIDARVIPIFDGLNLPAAESDDVNTSRATLIDNLARIKCHEHYGFFKYELLKTIGMVGTDRITDLYDKVSKEYATSGDALASRLGSSFALFHVSGILVEMTNVRLKIREPMDSEAMNDLVKNRCLEILDGAVKQLGDQDWQAVLVGTLSRADHSESRTRWLTDDILENPYNPRSDYGSQEPYSPIKYSDQIEAWFSKDGMIEYVDISTNVVEYVCQTMVGKPSMKNVLKEWADKKILFKGSKDGQYMVQQRHHPRQGEKKVRTYVYRINLAEANKLCGYDLTVRRRELIEEVQSEISDYDENNGGEME</sequence>
<proteinExistence type="predicted"/>
<evidence type="ECO:0000313" key="3">
    <source>
        <dbReference type="Proteomes" id="UP001271789"/>
    </source>
</evidence>
<dbReference type="AlphaFoldDB" id="A0AAE4MJ54"/>
<dbReference type="Pfam" id="PF06048">
    <property type="entry name" value="DUF927"/>
    <property type="match status" value="1"/>
</dbReference>
<organism evidence="2 3">
    <name type="scientific">Methanolapillus africanus</name>
    <dbReference type="NCBI Taxonomy" id="3028297"/>
    <lineage>
        <taxon>Archaea</taxon>
        <taxon>Methanobacteriati</taxon>
        <taxon>Methanobacteriota</taxon>
        <taxon>Stenosarchaea group</taxon>
        <taxon>Methanomicrobia</taxon>
        <taxon>Methanosarcinales</taxon>
        <taxon>Methanosarcinaceae</taxon>
        <taxon>Methanolapillus</taxon>
    </lineage>
</organism>
<reference evidence="2" key="1">
    <citation type="submission" date="2023-06" db="EMBL/GenBank/DDBJ databases">
        <title>Genome sequence of Methanosarcinaceae archaeon Ag5.</title>
        <authorList>
            <person name="Protasov E."/>
            <person name="Platt K."/>
            <person name="Poehlein A."/>
            <person name="Daniel R."/>
            <person name="Brune A."/>
        </authorList>
    </citation>
    <scope>NUCLEOTIDE SEQUENCE</scope>
    <source>
        <strain evidence="2">Ag5</strain>
    </source>
</reference>
<protein>
    <recommendedName>
        <fullName evidence="1">DUF927 domain-containing protein</fullName>
    </recommendedName>
</protein>
<comment type="caution">
    <text evidence="2">The sequence shown here is derived from an EMBL/GenBank/DDBJ whole genome shotgun (WGS) entry which is preliminary data.</text>
</comment>